<proteinExistence type="predicted"/>
<dbReference type="EMBL" id="CP027861">
    <property type="protein sequence ID" value="AVQ00276.1"/>
    <property type="molecule type" value="Genomic_DNA"/>
</dbReference>
<reference evidence="2 3" key="1">
    <citation type="submission" date="2018-03" db="EMBL/GenBank/DDBJ databases">
        <title>Ahniella affigens gen. nov., sp. nov., a gammaproteobacterium isolated from sandy soil near a stream.</title>
        <authorList>
            <person name="Ko Y."/>
            <person name="Kim J.-H."/>
        </authorList>
    </citation>
    <scope>NUCLEOTIDE SEQUENCE [LARGE SCALE GENOMIC DNA]</scope>
    <source>
        <strain evidence="2 3">D13</strain>
        <plasmid evidence="3">Plasmid unnamed</plasmid>
    </source>
</reference>
<keyword evidence="1" id="KW-0175">Coiled coil</keyword>
<evidence type="ECO:0000313" key="3">
    <source>
        <dbReference type="Proteomes" id="UP000241074"/>
    </source>
</evidence>
<dbReference type="AlphaFoldDB" id="A0A2P1PZL4"/>
<feature type="coiled-coil region" evidence="1">
    <location>
        <begin position="187"/>
        <end position="221"/>
    </location>
</feature>
<keyword evidence="2" id="KW-0614">Plasmid</keyword>
<protein>
    <submittedName>
        <fullName evidence="2">Uncharacterized protein</fullName>
    </submittedName>
</protein>
<organism evidence="2 3">
    <name type="scientific">Ahniella affigens</name>
    <dbReference type="NCBI Taxonomy" id="2021234"/>
    <lineage>
        <taxon>Bacteria</taxon>
        <taxon>Pseudomonadati</taxon>
        <taxon>Pseudomonadota</taxon>
        <taxon>Gammaproteobacteria</taxon>
        <taxon>Lysobacterales</taxon>
        <taxon>Rhodanobacteraceae</taxon>
        <taxon>Ahniella</taxon>
    </lineage>
</organism>
<evidence type="ECO:0000313" key="2">
    <source>
        <dbReference type="EMBL" id="AVQ00276.1"/>
    </source>
</evidence>
<dbReference type="KEGG" id="xba:C7S18_23555"/>
<geneLocation type="plasmid" evidence="2">
    <name>unnamed</name>
</geneLocation>
<dbReference type="Proteomes" id="UP000241074">
    <property type="component" value="Plasmid unnamed"/>
</dbReference>
<reference evidence="2 3" key="2">
    <citation type="submission" date="2018-03" db="EMBL/GenBank/DDBJ databases">
        <authorList>
            <person name="Keele B.F."/>
        </authorList>
    </citation>
    <scope>NUCLEOTIDE SEQUENCE [LARGE SCALE GENOMIC DNA]</scope>
    <source>
        <strain evidence="2 3">D13</strain>
        <plasmid evidence="3">Plasmid unnamed</plasmid>
    </source>
</reference>
<sequence>MRLYTIEQLRDPATYSADAELATLARKIARATWEPGSGTRGDWTAAHLAGSHAEAILPSVEAAAKAKQKADKAVQSIRLPAGWKHVVEGQFILLEGPLVPSLPARFRRLGGEWDSDRRLWRVPASKAGSLRRVIENATGYSTSDAAIAKKAKQDIAEIERWLGFVEDKVALGYVYERGVAECNKLGIAKHEALAERLRLAIERATAKAAELKAQRAAVKDADRERRSAAAADRAHDLAQRKASRLLVPVQRSPALNRPVRLHGSVVVVFTSFGKQFRIGDEDPSVYGSHLLGHEGEWGHYAYHRPATETEVRELEDQERAAKQRAEEIAAVRRVAAELAQYIQSHGERPAGNHLVEGQRAYDSMNIYGGGTMFVIADDYIWFVQNNGGDGDNWNMNNVQTGGAGAIGWRIPSSEDLANQIRALGSGQGEQS</sequence>
<gene>
    <name evidence="2" type="ORF">C7S18_23555</name>
</gene>
<feature type="coiled-coil region" evidence="1">
    <location>
        <begin position="304"/>
        <end position="331"/>
    </location>
</feature>
<name>A0A2P1PZL4_9GAMM</name>
<evidence type="ECO:0000256" key="1">
    <source>
        <dbReference type="SAM" id="Coils"/>
    </source>
</evidence>
<keyword evidence="3" id="KW-1185">Reference proteome</keyword>
<accession>A0A2P1PZL4</accession>